<accession>A0ABU2RWP7</accession>
<feature type="chain" id="PRO_5046904455" description="Peptidase inhibitor family I36" evidence="1">
    <location>
        <begin position="33"/>
        <end position="151"/>
    </location>
</feature>
<reference evidence="3" key="1">
    <citation type="submission" date="2023-07" db="EMBL/GenBank/DDBJ databases">
        <title>30 novel species of actinomycetes from the DSMZ collection.</title>
        <authorList>
            <person name="Nouioui I."/>
        </authorList>
    </citation>
    <scope>NUCLEOTIDE SEQUENCE [LARGE SCALE GENOMIC DNA]</scope>
    <source>
        <strain evidence="3">DSM 41770</strain>
    </source>
</reference>
<sequence>MPKNNSTAMRALVVAGATALSTLALGVSGASASSHTCTYDNACLYENAELEGMYLDSNSSLAMWSLSRYAGQPDTYGKSPYMGDGVKTNASSLDNWDIDSVIGVFYNSSYRGPCFTVGAYKRAMNFKSVQLSSGGGVANDRMNSHQFNNAC</sequence>
<keyword evidence="3" id="KW-1185">Reference proteome</keyword>
<name>A0ABU2RWP7_9ACTN</name>
<dbReference type="EMBL" id="JAVREX010000017">
    <property type="protein sequence ID" value="MDT0431804.1"/>
    <property type="molecule type" value="Genomic_DNA"/>
</dbReference>
<dbReference type="RefSeq" id="WP_200695252.1">
    <property type="nucleotide sequence ID" value="NZ_JAVREX010000017.1"/>
</dbReference>
<proteinExistence type="predicted"/>
<evidence type="ECO:0008006" key="4">
    <source>
        <dbReference type="Google" id="ProtNLM"/>
    </source>
</evidence>
<protein>
    <recommendedName>
        <fullName evidence="4">Peptidase inhibitor family I36</fullName>
    </recommendedName>
</protein>
<feature type="signal peptide" evidence="1">
    <location>
        <begin position="1"/>
        <end position="32"/>
    </location>
</feature>
<evidence type="ECO:0000313" key="3">
    <source>
        <dbReference type="Proteomes" id="UP001183777"/>
    </source>
</evidence>
<keyword evidence="1" id="KW-0732">Signal</keyword>
<gene>
    <name evidence="2" type="ORF">RM649_29735</name>
</gene>
<organism evidence="2 3">
    <name type="scientific">Streptomyces salyersiae</name>
    <dbReference type="NCBI Taxonomy" id="3075530"/>
    <lineage>
        <taxon>Bacteria</taxon>
        <taxon>Bacillati</taxon>
        <taxon>Actinomycetota</taxon>
        <taxon>Actinomycetes</taxon>
        <taxon>Kitasatosporales</taxon>
        <taxon>Streptomycetaceae</taxon>
        <taxon>Streptomyces</taxon>
    </lineage>
</organism>
<dbReference type="Proteomes" id="UP001183777">
    <property type="component" value="Unassembled WGS sequence"/>
</dbReference>
<evidence type="ECO:0000313" key="2">
    <source>
        <dbReference type="EMBL" id="MDT0431804.1"/>
    </source>
</evidence>
<comment type="caution">
    <text evidence="2">The sequence shown here is derived from an EMBL/GenBank/DDBJ whole genome shotgun (WGS) entry which is preliminary data.</text>
</comment>
<evidence type="ECO:0000256" key="1">
    <source>
        <dbReference type="SAM" id="SignalP"/>
    </source>
</evidence>